<evidence type="ECO:0000259" key="1">
    <source>
        <dbReference type="Pfam" id="PF01636"/>
    </source>
</evidence>
<dbReference type="AlphaFoldDB" id="A0A4Q1BCB3"/>
<evidence type="ECO:0000313" key="2">
    <source>
        <dbReference type="EMBL" id="RXK36478.1"/>
    </source>
</evidence>
<accession>A0A4Q1BCB3</accession>
<feature type="domain" description="Aminoglycoside phosphotransferase" evidence="1">
    <location>
        <begin position="158"/>
        <end position="223"/>
    </location>
</feature>
<gene>
    <name evidence="2" type="ORF">M231_06262</name>
</gene>
<organism evidence="2 3">
    <name type="scientific">Tremella mesenterica</name>
    <name type="common">Jelly fungus</name>
    <dbReference type="NCBI Taxonomy" id="5217"/>
    <lineage>
        <taxon>Eukaryota</taxon>
        <taxon>Fungi</taxon>
        <taxon>Dikarya</taxon>
        <taxon>Basidiomycota</taxon>
        <taxon>Agaricomycotina</taxon>
        <taxon>Tremellomycetes</taxon>
        <taxon>Tremellales</taxon>
        <taxon>Tremellaceae</taxon>
        <taxon>Tremella</taxon>
    </lineage>
</organism>
<dbReference type="OrthoDB" id="5404599at2759"/>
<dbReference type="InterPro" id="IPR011009">
    <property type="entry name" value="Kinase-like_dom_sf"/>
</dbReference>
<dbReference type="InterPro" id="IPR002575">
    <property type="entry name" value="Aminoglycoside_PTrfase"/>
</dbReference>
<dbReference type="InterPro" id="IPR051678">
    <property type="entry name" value="AGP_Transferase"/>
</dbReference>
<dbReference type="STRING" id="5217.A0A4Q1BCB3"/>
<sequence>MSYHHLLTPDLLHEARRNARRRHVHSFQDGITLKFGQGVTKEEYDILQLVHSTGCTFSPVPLEWSTYQECNVIAMTTLPGLPYGHKRIYPGDKESICGDLKRIMDDLNDSLDAMGIRPPYPDQVCSLEGSSCLRLPYFDELGPGPVALEHLVENMTCRTPQLDSLKDRHESILRMLQTDRGVRFCHMDLHPGNILVEGGKVTGIADWEYAGWYTATMEVFAAVCHSHRLRAFASVLISTWGLSSELDNDAQESMSKLYQGTMRAQRENIRAEMVEKMRLRKLIRQEAKRLRQVNETQ</sequence>
<evidence type="ECO:0000313" key="3">
    <source>
        <dbReference type="Proteomes" id="UP000289152"/>
    </source>
</evidence>
<name>A0A4Q1BCB3_TREME</name>
<dbReference type="InParanoid" id="A0A4Q1BCB3"/>
<dbReference type="PANTHER" id="PTHR21310">
    <property type="entry name" value="AMINOGLYCOSIDE PHOSPHOTRANSFERASE-RELATED-RELATED"/>
    <property type="match status" value="1"/>
</dbReference>
<dbReference type="Pfam" id="PF01636">
    <property type="entry name" value="APH"/>
    <property type="match status" value="1"/>
</dbReference>
<keyword evidence="3" id="KW-1185">Reference proteome</keyword>
<dbReference type="SUPFAM" id="SSF56112">
    <property type="entry name" value="Protein kinase-like (PK-like)"/>
    <property type="match status" value="1"/>
</dbReference>
<dbReference type="EMBL" id="SDIL01000096">
    <property type="protein sequence ID" value="RXK36478.1"/>
    <property type="molecule type" value="Genomic_DNA"/>
</dbReference>
<reference evidence="2 3" key="1">
    <citation type="submission" date="2016-06" db="EMBL/GenBank/DDBJ databases">
        <title>Evolution of pathogenesis and genome organization in the Tremellales.</title>
        <authorList>
            <person name="Cuomo C."/>
            <person name="Litvintseva A."/>
            <person name="Heitman J."/>
            <person name="Chen Y."/>
            <person name="Sun S."/>
            <person name="Springer D."/>
            <person name="Dromer F."/>
            <person name="Young S."/>
            <person name="Zeng Q."/>
            <person name="Chapman S."/>
            <person name="Gujja S."/>
            <person name="Saif S."/>
            <person name="Birren B."/>
        </authorList>
    </citation>
    <scope>NUCLEOTIDE SEQUENCE [LARGE SCALE GENOMIC DNA]</scope>
    <source>
        <strain evidence="2 3">ATCC 28783</strain>
    </source>
</reference>
<dbReference type="VEuPathDB" id="FungiDB:TREMEDRAFT_65040"/>
<protein>
    <recommendedName>
        <fullName evidence="1">Aminoglycoside phosphotransferase domain-containing protein</fullName>
    </recommendedName>
</protein>
<dbReference type="Proteomes" id="UP000289152">
    <property type="component" value="Unassembled WGS sequence"/>
</dbReference>
<dbReference type="Gene3D" id="3.90.1200.10">
    <property type="match status" value="1"/>
</dbReference>
<proteinExistence type="predicted"/>
<comment type="caution">
    <text evidence="2">The sequence shown here is derived from an EMBL/GenBank/DDBJ whole genome shotgun (WGS) entry which is preliminary data.</text>
</comment>
<dbReference type="PANTHER" id="PTHR21310:SF54">
    <property type="entry name" value="AMINOGLYCOSIDE PHOSPHOTRANSFERASE DOMAIN-CONTAINING PROTEIN"/>
    <property type="match status" value="1"/>
</dbReference>